<dbReference type="Proteomes" id="UP000199634">
    <property type="component" value="Unassembled WGS sequence"/>
</dbReference>
<sequence>MKKKLLKLLAVGSFATIFGYGIYAYGCADGWWGAGYSSIFSPEITVSNKDYEPFFYDDYTIFYNGYNVQSTTDLFKEETIADWAAYLEKYDTKTVEYYLYDNELNTVLAEVSSSKNPIEAFNTHVSKQYALNSKDAKSKNLFEFMLLSRGIETYSNQTYNYWDYNNRTQLNAEQNVVQKIEQTFNKASKKDVFYKNRLWFQVLRAKFYSDDVSSVITFFNHTEKDQPKNNLYYRGLSYVGGAYKNVKNYEKANVAFAQVFCQCRPLMPSALFDYRPLDAASFKNSLNQANNQQTKEVLYALQGYYTNEFSALQDLYRLNPNSPHIDFLLSRWVNINEQNINIYTAYEKIDVDPKKVKKDFKDKVDSAQVKWINEVANKGNVHNPYIWKATAAYFNSLIGDYQKSDELLKQAHTLAKNAEQKGQVRNLRLFNNLLSIDKMDIKAEGKLIEDTNWLFYDESNVNYYTSTNRVGYLQEFTKKYISALYKKQNDPLMAELVYPVNGFFKDQKQSIAMEQLLLSHKRSAWQDIFVGIYPYKLADIYESRGIYLFYQDKVDEAIAEFEKIEPFERRQHNWSENRYETIMVDYKATELPGNPFNGKIKDCNDCDHAAKQSVKYSQLQFLKKVKEMQNKIAAGEDVYNNALLVGNAFYNASYFGNARTFYYNNIISEYGNSISNEHEKMLYGMDYVRKYYTIAQKNAETKEQKAKMAYMLAKVERNDFYAVSYFMPNDYFYPYGDFVSFKKWKGFEELKNNYSDTKYYQEVINECGYFRKYLGIN</sequence>
<reference evidence="1 2" key="1">
    <citation type="submission" date="2016-10" db="EMBL/GenBank/DDBJ databases">
        <authorList>
            <person name="de Groot N.N."/>
        </authorList>
    </citation>
    <scope>NUCLEOTIDE SEQUENCE [LARGE SCALE GENOMIC DNA]</scope>
    <source>
        <strain evidence="1 2">CGMCC 1.10825</strain>
    </source>
</reference>
<protein>
    <submittedName>
        <fullName evidence="1">Uncharacterized protein</fullName>
    </submittedName>
</protein>
<dbReference type="STRING" id="1159016.SAMN02927937_02259"/>
<gene>
    <name evidence="1" type="ORF">SAMN02927937_02259</name>
</gene>
<proteinExistence type="predicted"/>
<evidence type="ECO:0000313" key="2">
    <source>
        <dbReference type="Proteomes" id="UP000199634"/>
    </source>
</evidence>
<dbReference type="AlphaFoldDB" id="A0A1H6LYJ3"/>
<dbReference type="RefSeq" id="WP_091100769.1">
    <property type="nucleotide sequence ID" value="NZ_FNXE01000035.1"/>
</dbReference>
<keyword evidence="2" id="KW-1185">Reference proteome</keyword>
<accession>A0A1H6LYJ3</accession>
<evidence type="ECO:0000313" key="1">
    <source>
        <dbReference type="EMBL" id="SEH93922.1"/>
    </source>
</evidence>
<name>A0A1H6LYJ3_9FLAO</name>
<dbReference type="EMBL" id="FNXE01000035">
    <property type="protein sequence ID" value="SEH93922.1"/>
    <property type="molecule type" value="Genomic_DNA"/>
</dbReference>
<organism evidence="1 2">
    <name type="scientific">Paenimyroides marinum</name>
    <dbReference type="NCBI Taxonomy" id="1159016"/>
    <lineage>
        <taxon>Bacteria</taxon>
        <taxon>Pseudomonadati</taxon>
        <taxon>Bacteroidota</taxon>
        <taxon>Flavobacteriia</taxon>
        <taxon>Flavobacteriales</taxon>
        <taxon>Flavobacteriaceae</taxon>
        <taxon>Paenimyroides</taxon>
    </lineage>
</organism>
<dbReference type="OrthoDB" id="605297at2"/>